<dbReference type="InterPro" id="IPR008271">
    <property type="entry name" value="Ser/Thr_kinase_AS"/>
</dbReference>
<dbReference type="InterPro" id="IPR011009">
    <property type="entry name" value="Kinase-like_dom_sf"/>
</dbReference>
<evidence type="ECO:0000313" key="7">
    <source>
        <dbReference type="EMBL" id="KAH0570561.1"/>
    </source>
</evidence>
<evidence type="ECO:0000256" key="3">
    <source>
        <dbReference type="PROSITE-ProRule" id="PRU10141"/>
    </source>
</evidence>
<dbReference type="GO" id="GO:0005524">
    <property type="term" value="F:ATP binding"/>
    <property type="evidence" value="ECO:0007669"/>
    <property type="project" value="UniProtKB-UniRule"/>
</dbReference>
<dbReference type="AlphaFoldDB" id="V6M7A1"/>
<accession>V6M7A1</accession>
<evidence type="ECO:0000313" key="6">
    <source>
        <dbReference type="EMBL" id="EST49309.1"/>
    </source>
</evidence>
<keyword evidence="2 3" id="KW-0067">ATP-binding</keyword>
<dbReference type="EMBL" id="AUWU02000007">
    <property type="protein sequence ID" value="KAH0570561.1"/>
    <property type="molecule type" value="Genomic_DNA"/>
</dbReference>
<keyword evidence="4" id="KW-0723">Serine/threonine-protein kinase</keyword>
<dbReference type="PANTHER" id="PTHR44167">
    <property type="entry name" value="OVARIAN-SPECIFIC SERINE/THREONINE-PROTEIN KINASE LOK-RELATED"/>
    <property type="match status" value="1"/>
</dbReference>
<evidence type="ECO:0000256" key="4">
    <source>
        <dbReference type="RuleBase" id="RU000304"/>
    </source>
</evidence>
<evidence type="ECO:0000256" key="1">
    <source>
        <dbReference type="ARBA" id="ARBA00022741"/>
    </source>
</evidence>
<organism evidence="6">
    <name type="scientific">Spironucleus salmonicida</name>
    <dbReference type="NCBI Taxonomy" id="348837"/>
    <lineage>
        <taxon>Eukaryota</taxon>
        <taxon>Metamonada</taxon>
        <taxon>Diplomonadida</taxon>
        <taxon>Hexamitidae</taxon>
        <taxon>Hexamitinae</taxon>
        <taxon>Spironucleus</taxon>
    </lineage>
</organism>
<keyword evidence="6" id="KW-0808">Transferase</keyword>
<dbReference type="PROSITE" id="PS50011">
    <property type="entry name" value="PROTEIN_KINASE_DOM"/>
    <property type="match status" value="1"/>
</dbReference>
<keyword evidence="8" id="KW-1185">Reference proteome</keyword>
<dbReference type="InterPro" id="IPR000719">
    <property type="entry name" value="Prot_kinase_dom"/>
</dbReference>
<dbReference type="SUPFAM" id="SSF56112">
    <property type="entry name" value="Protein kinase-like (PK-like)"/>
    <property type="match status" value="1"/>
</dbReference>
<evidence type="ECO:0000313" key="8">
    <source>
        <dbReference type="Proteomes" id="UP000018208"/>
    </source>
</evidence>
<protein>
    <submittedName>
        <fullName evidence="6">Kinase, CMGC CDK</fullName>
    </submittedName>
</protein>
<proteinExistence type="inferred from homology"/>
<dbReference type="PANTHER" id="PTHR44167:SF24">
    <property type="entry name" value="SERINE_THREONINE-PROTEIN KINASE CHK2"/>
    <property type="match status" value="1"/>
</dbReference>
<reference evidence="6 7" key="1">
    <citation type="journal article" date="2014" name="PLoS Genet.">
        <title>The Genome of Spironucleus salmonicida Highlights a Fish Pathogen Adapted to Fluctuating Environments.</title>
        <authorList>
            <person name="Xu F."/>
            <person name="Jerlstrom-Hultqvist J."/>
            <person name="Einarsson E."/>
            <person name="Astvaldsson A."/>
            <person name="Svard S.G."/>
            <person name="Andersson J.O."/>
        </authorList>
    </citation>
    <scope>NUCLEOTIDE SEQUENCE</scope>
    <source>
        <strain evidence="7">ATCC 50377</strain>
    </source>
</reference>
<dbReference type="GO" id="GO:0044773">
    <property type="term" value="P:mitotic DNA damage checkpoint signaling"/>
    <property type="evidence" value="ECO:0007669"/>
    <property type="project" value="TreeGrafter"/>
</dbReference>
<keyword evidence="6" id="KW-0418">Kinase</keyword>
<dbReference type="InterPro" id="IPR017441">
    <property type="entry name" value="Protein_kinase_ATP_BS"/>
</dbReference>
<keyword evidence="1 3" id="KW-0547">Nucleotide-binding</keyword>
<dbReference type="Gene3D" id="1.10.510.10">
    <property type="entry name" value="Transferase(Phosphotransferase) domain 1"/>
    <property type="match status" value="1"/>
</dbReference>
<dbReference type="Pfam" id="PF00069">
    <property type="entry name" value="Pkinase"/>
    <property type="match status" value="1"/>
</dbReference>
<sequence>MHNYTIQNLLGEGTYGKVYSAINKDSQLVALKLLKTRGSLRAADYAEMRAASSFQNKNVLQVLSIFNHENQLCIVSEMCESSLGKLMQLRLGAQERKILCYGILNGIKYLHEKHFLHCDLKPDNVLITKKQLKHEQWAAVPKIIDFGLGTFLNGKYGFMRNPGASYKWTTGFRPPEVILGNWDIGYSGDIWSAGVIFLLFKSRQNPFSSADPLQLDMIAKTFNSTKEQVVQQVLNGQGDLQLGQEWKDLYKNHPIELDFIQQMLQLDFKKRPTADQLLHHKWLEGVGDTVDQPFEQSGLMFRIFDDKQEIPSSEWVF</sequence>
<feature type="binding site" evidence="3">
    <location>
        <position position="32"/>
    </location>
    <ligand>
        <name>ATP</name>
        <dbReference type="ChEBI" id="CHEBI:30616"/>
    </ligand>
</feature>
<dbReference type="Proteomes" id="UP000018208">
    <property type="component" value="Unassembled WGS sequence"/>
</dbReference>
<dbReference type="PROSITE" id="PS00107">
    <property type="entry name" value="PROTEIN_KINASE_ATP"/>
    <property type="match status" value="1"/>
</dbReference>
<dbReference type="VEuPathDB" id="GiardiaDB:SS50377_26841"/>
<dbReference type="GO" id="GO:0005737">
    <property type="term" value="C:cytoplasm"/>
    <property type="evidence" value="ECO:0007669"/>
    <property type="project" value="TreeGrafter"/>
</dbReference>
<dbReference type="Gene3D" id="3.30.200.20">
    <property type="entry name" value="Phosphorylase Kinase, domain 1"/>
    <property type="match status" value="1"/>
</dbReference>
<dbReference type="PROSITE" id="PS00108">
    <property type="entry name" value="PROTEIN_KINASE_ST"/>
    <property type="match status" value="1"/>
</dbReference>
<dbReference type="EMBL" id="KI545953">
    <property type="protein sequence ID" value="EST49309.1"/>
    <property type="molecule type" value="Genomic_DNA"/>
</dbReference>
<name>V6M7A1_9EUKA</name>
<gene>
    <name evidence="6" type="ORF">SS50377_10533</name>
    <name evidence="7" type="ORF">SS50377_26841</name>
</gene>
<comment type="similarity">
    <text evidence="4">Belongs to the protein kinase superfamily.</text>
</comment>
<feature type="domain" description="Protein kinase" evidence="5">
    <location>
        <begin position="4"/>
        <end position="283"/>
    </location>
</feature>
<reference evidence="7" key="2">
    <citation type="submission" date="2020-12" db="EMBL/GenBank/DDBJ databases">
        <title>New Spironucleus salmonicida genome in near-complete chromosomes.</title>
        <authorList>
            <person name="Xu F."/>
            <person name="Kurt Z."/>
            <person name="Jimenez-Gonzalez A."/>
            <person name="Astvaldsson A."/>
            <person name="Andersson J.O."/>
            <person name="Svard S.G."/>
        </authorList>
    </citation>
    <scope>NUCLEOTIDE SEQUENCE</scope>
    <source>
        <strain evidence="7">ATCC 50377</strain>
    </source>
</reference>
<evidence type="ECO:0000259" key="5">
    <source>
        <dbReference type="PROSITE" id="PS50011"/>
    </source>
</evidence>
<dbReference type="GO" id="GO:0004674">
    <property type="term" value="F:protein serine/threonine kinase activity"/>
    <property type="evidence" value="ECO:0007669"/>
    <property type="project" value="UniProtKB-KW"/>
</dbReference>
<dbReference type="OrthoDB" id="1724816at2759"/>
<evidence type="ECO:0000256" key="2">
    <source>
        <dbReference type="ARBA" id="ARBA00022840"/>
    </source>
</evidence>
<dbReference type="GO" id="GO:0005634">
    <property type="term" value="C:nucleus"/>
    <property type="evidence" value="ECO:0007669"/>
    <property type="project" value="TreeGrafter"/>
</dbReference>
<dbReference type="SMART" id="SM00220">
    <property type="entry name" value="S_TKc"/>
    <property type="match status" value="1"/>
</dbReference>